<accession>A0A4C1VDM1</accession>
<name>A0A4C1VDM1_EUMVA</name>
<proteinExistence type="predicted"/>
<evidence type="ECO:0000313" key="2">
    <source>
        <dbReference type="Proteomes" id="UP000299102"/>
    </source>
</evidence>
<organism evidence="1 2">
    <name type="scientific">Eumeta variegata</name>
    <name type="common">Bagworm moth</name>
    <name type="synonym">Eumeta japonica</name>
    <dbReference type="NCBI Taxonomy" id="151549"/>
    <lineage>
        <taxon>Eukaryota</taxon>
        <taxon>Metazoa</taxon>
        <taxon>Ecdysozoa</taxon>
        <taxon>Arthropoda</taxon>
        <taxon>Hexapoda</taxon>
        <taxon>Insecta</taxon>
        <taxon>Pterygota</taxon>
        <taxon>Neoptera</taxon>
        <taxon>Endopterygota</taxon>
        <taxon>Lepidoptera</taxon>
        <taxon>Glossata</taxon>
        <taxon>Ditrysia</taxon>
        <taxon>Tineoidea</taxon>
        <taxon>Psychidae</taxon>
        <taxon>Oiketicinae</taxon>
        <taxon>Eumeta</taxon>
    </lineage>
</organism>
<sequence>MSQLRVKRKLVKHGPRGTARAAVCTTGPLRSNRRTKSAPDLGAAEGMNFNFITGTVARSDAHGEVSHCPLPPSLSFAIIITLRPPSKLILTPEMGKALVTCLGLQVFVGGGD</sequence>
<protein>
    <submittedName>
        <fullName evidence="1">Uncharacterized protein</fullName>
    </submittedName>
</protein>
<dbReference type="Proteomes" id="UP000299102">
    <property type="component" value="Unassembled WGS sequence"/>
</dbReference>
<reference evidence="1 2" key="1">
    <citation type="journal article" date="2019" name="Commun. Biol.">
        <title>The bagworm genome reveals a unique fibroin gene that provides high tensile strength.</title>
        <authorList>
            <person name="Kono N."/>
            <person name="Nakamura H."/>
            <person name="Ohtoshi R."/>
            <person name="Tomita M."/>
            <person name="Numata K."/>
            <person name="Arakawa K."/>
        </authorList>
    </citation>
    <scope>NUCLEOTIDE SEQUENCE [LARGE SCALE GENOMIC DNA]</scope>
</reference>
<comment type="caution">
    <text evidence="1">The sequence shown here is derived from an EMBL/GenBank/DDBJ whole genome shotgun (WGS) entry which is preliminary data.</text>
</comment>
<gene>
    <name evidence="1" type="ORF">EVAR_24726_1</name>
</gene>
<dbReference type="EMBL" id="BGZK01000322">
    <property type="protein sequence ID" value="GBP36723.1"/>
    <property type="molecule type" value="Genomic_DNA"/>
</dbReference>
<keyword evidence="2" id="KW-1185">Reference proteome</keyword>
<evidence type="ECO:0000313" key="1">
    <source>
        <dbReference type="EMBL" id="GBP36723.1"/>
    </source>
</evidence>
<dbReference type="AlphaFoldDB" id="A0A4C1VDM1"/>